<dbReference type="RefSeq" id="WP_091036805.1">
    <property type="nucleotide sequence ID" value="NZ_CP145893.1"/>
</dbReference>
<keyword evidence="2" id="KW-0614">Plasmid</keyword>
<feature type="chain" id="PRO_5044851658" evidence="1">
    <location>
        <begin position="25"/>
        <end position="166"/>
    </location>
</feature>
<accession>A0ABD8B2E0</accession>
<reference evidence="2 3" key="1">
    <citation type="submission" date="2024-02" db="EMBL/GenBank/DDBJ databases">
        <title>Complete sequences of two Paenibacillus sp. strains and one Lysinibacillus strain isolated from the environment on STAA medium highlight biotechnological potential.</title>
        <authorList>
            <person name="Attere S.A."/>
            <person name="Piche L.C."/>
            <person name="Intertaglia L."/>
            <person name="Lami R."/>
            <person name="Charette S.J."/>
            <person name="Vincent A.T."/>
        </authorList>
    </citation>
    <scope>NUCLEOTIDE SEQUENCE [LARGE SCALE GENOMIC DNA]</scope>
    <source>
        <strain evidence="2 3">Y5S-7</strain>
        <plasmid evidence="2 3">pY5S7-1</plasmid>
    </source>
</reference>
<dbReference type="AlphaFoldDB" id="A0ABD8B2E0"/>
<dbReference type="Proteomes" id="UP001364764">
    <property type="component" value="Plasmid pY5S7-1"/>
</dbReference>
<proteinExistence type="predicted"/>
<sequence length="166" mass="18410">MRKIITTFLSIGFLVSSISSAASAEIDVNKQHKNENENISNIQVDTKVNNRTSSNSTVSLAQSMVYSTSFSLTSVYESSWFQVSNTGEVSIWIHQKTVDPKYNPLVQYKLIGSGANGFEQSIYVSGTFTDQNTIRSFNNIPAGTYRIQVINYGGVSKIQGDLRLYN</sequence>
<organism evidence="2 3">
    <name type="scientific">Paenibacillus amylolyticus</name>
    <dbReference type="NCBI Taxonomy" id="1451"/>
    <lineage>
        <taxon>Bacteria</taxon>
        <taxon>Bacillati</taxon>
        <taxon>Bacillota</taxon>
        <taxon>Bacilli</taxon>
        <taxon>Bacillales</taxon>
        <taxon>Paenibacillaceae</taxon>
        <taxon>Paenibacillus</taxon>
    </lineage>
</organism>
<evidence type="ECO:0000256" key="1">
    <source>
        <dbReference type="SAM" id="SignalP"/>
    </source>
</evidence>
<feature type="signal peptide" evidence="1">
    <location>
        <begin position="1"/>
        <end position="24"/>
    </location>
</feature>
<geneLocation type="plasmid" evidence="2 3">
    <name>pY5S7-1</name>
</geneLocation>
<dbReference type="GeneID" id="93479890"/>
<evidence type="ECO:0000313" key="3">
    <source>
        <dbReference type="Proteomes" id="UP001364764"/>
    </source>
</evidence>
<gene>
    <name evidence="2" type="ORF">V6668_30455</name>
</gene>
<name>A0ABD8B2E0_PAEAM</name>
<keyword evidence="1" id="KW-0732">Signal</keyword>
<dbReference type="EMBL" id="CP145893">
    <property type="protein sequence ID" value="WWP23986.1"/>
    <property type="molecule type" value="Genomic_DNA"/>
</dbReference>
<evidence type="ECO:0000313" key="2">
    <source>
        <dbReference type="EMBL" id="WWP23986.1"/>
    </source>
</evidence>
<protein>
    <submittedName>
        <fullName evidence="2">Uncharacterized protein</fullName>
    </submittedName>
</protein>